<dbReference type="InterPro" id="IPR017853">
    <property type="entry name" value="GH"/>
</dbReference>
<dbReference type="PROSITE" id="PS51910">
    <property type="entry name" value="GH18_2"/>
    <property type="match status" value="1"/>
</dbReference>
<dbReference type="Proteomes" id="UP001216150">
    <property type="component" value="Unassembled WGS sequence"/>
</dbReference>
<dbReference type="EC" id="3.2.1.14" evidence="2"/>
<dbReference type="PROSITE" id="PS01095">
    <property type="entry name" value="GH18_1"/>
    <property type="match status" value="1"/>
</dbReference>
<accession>A0AAD6E576</accession>
<evidence type="ECO:0000256" key="11">
    <source>
        <dbReference type="RuleBase" id="RU004453"/>
    </source>
</evidence>
<evidence type="ECO:0000256" key="12">
    <source>
        <dbReference type="SAM" id="SignalP"/>
    </source>
</evidence>
<keyword evidence="9" id="KW-0624">Polysaccharide degradation</keyword>
<keyword evidence="6" id="KW-0843">Virulence</keyword>
<dbReference type="GO" id="GO:0006032">
    <property type="term" value="P:chitin catabolic process"/>
    <property type="evidence" value="ECO:0007669"/>
    <property type="project" value="UniProtKB-KW"/>
</dbReference>
<evidence type="ECO:0000313" key="14">
    <source>
        <dbReference type="EMBL" id="KAJ5600283.1"/>
    </source>
</evidence>
<protein>
    <recommendedName>
        <fullName evidence="2">chitinase</fullName>
        <ecNumber evidence="2">3.2.1.14</ecNumber>
    </recommendedName>
</protein>
<evidence type="ECO:0000256" key="8">
    <source>
        <dbReference type="ARBA" id="ARBA00023295"/>
    </source>
</evidence>
<evidence type="ECO:0000313" key="15">
    <source>
        <dbReference type="Proteomes" id="UP001216150"/>
    </source>
</evidence>
<feature type="domain" description="GH18" evidence="13">
    <location>
        <begin position="397"/>
        <end position="596"/>
    </location>
</feature>
<dbReference type="InterPro" id="IPR011583">
    <property type="entry name" value="Chitinase_II/V-like_cat"/>
</dbReference>
<evidence type="ECO:0000256" key="5">
    <source>
        <dbReference type="ARBA" id="ARBA00023024"/>
    </source>
</evidence>
<evidence type="ECO:0000256" key="6">
    <source>
        <dbReference type="ARBA" id="ARBA00023026"/>
    </source>
</evidence>
<comment type="similarity">
    <text evidence="11">Belongs to the glycosyl hydrolase 18 family.</text>
</comment>
<evidence type="ECO:0000256" key="7">
    <source>
        <dbReference type="ARBA" id="ARBA00023277"/>
    </source>
</evidence>
<keyword evidence="8 10" id="KW-0326">Glycosidase</keyword>
<evidence type="ECO:0000256" key="9">
    <source>
        <dbReference type="ARBA" id="ARBA00023326"/>
    </source>
</evidence>
<dbReference type="InterPro" id="IPR001223">
    <property type="entry name" value="Glyco_hydro18_cat"/>
</dbReference>
<gene>
    <name evidence="14" type="ORF">N7450_001350</name>
</gene>
<comment type="catalytic activity">
    <reaction evidence="1">
        <text>Random endo-hydrolysis of N-acetyl-beta-D-glucosaminide (1-&gt;4)-beta-linkages in chitin and chitodextrins.</text>
        <dbReference type="EC" id="3.2.1.14"/>
    </reaction>
</comment>
<proteinExistence type="inferred from homology"/>
<dbReference type="Gene3D" id="3.20.20.80">
    <property type="entry name" value="Glycosidases"/>
    <property type="match status" value="1"/>
</dbReference>
<evidence type="ECO:0000256" key="4">
    <source>
        <dbReference type="ARBA" id="ARBA00022801"/>
    </source>
</evidence>
<organism evidence="14 15">
    <name type="scientific">Penicillium hetheringtonii</name>
    <dbReference type="NCBI Taxonomy" id="911720"/>
    <lineage>
        <taxon>Eukaryota</taxon>
        <taxon>Fungi</taxon>
        <taxon>Dikarya</taxon>
        <taxon>Ascomycota</taxon>
        <taxon>Pezizomycotina</taxon>
        <taxon>Eurotiomycetes</taxon>
        <taxon>Eurotiomycetidae</taxon>
        <taxon>Eurotiales</taxon>
        <taxon>Aspergillaceae</taxon>
        <taxon>Penicillium</taxon>
    </lineage>
</organism>
<dbReference type="GO" id="GO:0008843">
    <property type="term" value="F:endochitinase activity"/>
    <property type="evidence" value="ECO:0007669"/>
    <property type="project" value="UniProtKB-EC"/>
</dbReference>
<keyword evidence="3" id="KW-0147">Chitin-binding</keyword>
<evidence type="ECO:0000259" key="13">
    <source>
        <dbReference type="PROSITE" id="PS51910"/>
    </source>
</evidence>
<keyword evidence="15" id="KW-1185">Reference proteome</keyword>
<reference evidence="14 15" key="1">
    <citation type="journal article" date="2023" name="IMA Fungus">
        <title>Comparative genomic study of the Penicillium genus elucidates a diverse pangenome and 15 lateral gene transfer events.</title>
        <authorList>
            <person name="Petersen C."/>
            <person name="Sorensen T."/>
            <person name="Nielsen M.R."/>
            <person name="Sondergaard T.E."/>
            <person name="Sorensen J.L."/>
            <person name="Fitzpatrick D.A."/>
            <person name="Frisvad J.C."/>
            <person name="Nielsen K.L."/>
        </authorList>
    </citation>
    <scope>NUCLEOTIDE SEQUENCE [LARGE SCALE GENOMIC DNA]</scope>
    <source>
        <strain evidence="14 15">IBT 29057</strain>
    </source>
</reference>
<keyword evidence="7" id="KW-0119">Carbohydrate metabolism</keyword>
<dbReference type="EMBL" id="JAQJAC010000001">
    <property type="protein sequence ID" value="KAJ5600283.1"/>
    <property type="molecule type" value="Genomic_DNA"/>
</dbReference>
<dbReference type="PANTHER" id="PTHR47700:SF2">
    <property type="entry name" value="CHITINASE"/>
    <property type="match status" value="1"/>
</dbReference>
<feature type="signal peptide" evidence="12">
    <location>
        <begin position="1"/>
        <end position="23"/>
    </location>
</feature>
<dbReference type="GO" id="GO:0000272">
    <property type="term" value="P:polysaccharide catabolic process"/>
    <property type="evidence" value="ECO:0007669"/>
    <property type="project" value="UniProtKB-KW"/>
</dbReference>
<evidence type="ECO:0000256" key="10">
    <source>
        <dbReference type="RuleBase" id="RU000489"/>
    </source>
</evidence>
<evidence type="ECO:0000256" key="3">
    <source>
        <dbReference type="ARBA" id="ARBA00022669"/>
    </source>
</evidence>
<comment type="caution">
    <text evidence="14">The sequence shown here is derived from an EMBL/GenBank/DDBJ whole genome shotgun (WGS) entry which is preliminary data.</text>
</comment>
<feature type="chain" id="PRO_5041988296" description="chitinase" evidence="12">
    <location>
        <begin position="24"/>
        <end position="596"/>
    </location>
</feature>
<dbReference type="AlphaFoldDB" id="A0AAD6E576"/>
<dbReference type="SUPFAM" id="SSF51445">
    <property type="entry name" value="(Trans)glycosidases"/>
    <property type="match status" value="1"/>
</dbReference>
<dbReference type="InterPro" id="IPR053214">
    <property type="entry name" value="LysM12-like"/>
</dbReference>
<evidence type="ECO:0000256" key="2">
    <source>
        <dbReference type="ARBA" id="ARBA00012729"/>
    </source>
</evidence>
<keyword evidence="5" id="KW-0146">Chitin degradation</keyword>
<evidence type="ECO:0000256" key="1">
    <source>
        <dbReference type="ARBA" id="ARBA00000822"/>
    </source>
</evidence>
<dbReference type="PANTHER" id="PTHR47700">
    <property type="entry name" value="V CHITINASE, PUTATIVE (AFU_ORTHOLOGUE AFUA_6G13720)-RELATED"/>
    <property type="match status" value="1"/>
</dbReference>
<keyword evidence="12" id="KW-0732">Signal</keyword>
<dbReference type="GO" id="GO:0008061">
    <property type="term" value="F:chitin binding"/>
    <property type="evidence" value="ECO:0007669"/>
    <property type="project" value="UniProtKB-KW"/>
</dbReference>
<sequence>MRRTFSGAVALVVAALTAATSNAMPAEDSWAASFNACPKSCHEAQGPADWTSYHSVERLAVCNKTMLLDFAVHNSIDRKGSHITIRACTEPDQKSKIPYPISIDSSDFPHKEISFEFGSWGHANASTAGAIAGLDQIQQYLASASNGSVKNVFGMSGETVVGLYLGQDFNIQGAGDSLSTLASHIKNGPLPPKSVFQYCGVNSNQIFGVAMSTVGDLASVQSAIASWDKGICSTDFDEAALLSPLKLKFSAPQVTNQISQHHKRTMAHGDTKFYRRGIYSTTQVAAGDICAKLASAQQTIYLSTDNPPMPAPVENAVCGLQVPGTKKPTKGTKFENQNSCPLNAYCNVWDQCGITQDFCTSSDSATGAPGSAAPGENGYISHCGTKITNNETVSAEFRKVGYFEIFNKDCEYLNMDISQFDISKYTHIHFAFAGISDDYNINVTGVQDQFDQFTKFTGVKKILSFGGWSFSISQNSFSIFRQGITEANQQFFAKNMAIFLTKYKLDGLNFDWEYSGAPDLSGIPAGSKSDGSNYLSFLQQVRSLLPAKSSLSIAVSASFWYLKGFPINAIADVVDYIIYMTYNLHRQMFEIPYQPH</sequence>
<dbReference type="InterPro" id="IPR001579">
    <property type="entry name" value="Glyco_hydro_18_chit_AS"/>
</dbReference>
<dbReference type="SMART" id="SM00636">
    <property type="entry name" value="Glyco_18"/>
    <property type="match status" value="1"/>
</dbReference>
<dbReference type="Pfam" id="PF00704">
    <property type="entry name" value="Glyco_hydro_18"/>
    <property type="match status" value="1"/>
</dbReference>
<name>A0AAD6E576_9EURO</name>
<keyword evidence="4 10" id="KW-0378">Hydrolase</keyword>